<dbReference type="InterPro" id="IPR051344">
    <property type="entry name" value="Vgb"/>
</dbReference>
<dbReference type="InterPro" id="IPR015915">
    <property type="entry name" value="Kelch-typ_b-propeller"/>
</dbReference>
<evidence type="ECO:0000256" key="1">
    <source>
        <dbReference type="SAM" id="SignalP"/>
    </source>
</evidence>
<keyword evidence="3" id="KW-1185">Reference proteome</keyword>
<dbReference type="PANTHER" id="PTHR40274:SF3">
    <property type="entry name" value="VIRGINIAMYCIN B LYASE"/>
    <property type="match status" value="1"/>
</dbReference>
<dbReference type="SUPFAM" id="SSF63825">
    <property type="entry name" value="YWTD domain"/>
    <property type="match status" value="2"/>
</dbReference>
<reference evidence="2 3" key="1">
    <citation type="submission" date="2015-10" db="EMBL/GenBank/DDBJ databases">
        <title>Draft genome sequence of pyrrolomycin-producing Streptomyces vitaminophilus.</title>
        <authorList>
            <person name="Graham D.E."/>
            <person name="Mahan K.M."/>
            <person name="Klingeman D.M."/>
            <person name="Hettich R.L."/>
            <person name="Parry R.J."/>
        </authorList>
    </citation>
    <scope>NUCLEOTIDE SEQUENCE [LARGE SCALE GENOMIC DNA]</scope>
    <source>
        <strain evidence="2 3">ATCC 31673</strain>
    </source>
</reference>
<dbReference type="PANTHER" id="PTHR40274">
    <property type="entry name" value="VIRGINIAMYCIN B LYASE"/>
    <property type="match status" value="1"/>
</dbReference>
<dbReference type="STRING" id="76728.AQ490_26270"/>
<dbReference type="AlphaFoldDB" id="A0A0T6LPZ1"/>
<protein>
    <submittedName>
        <fullName evidence="2">Uncharacterized protein</fullName>
    </submittedName>
</protein>
<evidence type="ECO:0000313" key="3">
    <source>
        <dbReference type="Proteomes" id="UP000050867"/>
    </source>
</evidence>
<feature type="signal peptide" evidence="1">
    <location>
        <begin position="1"/>
        <end position="27"/>
    </location>
</feature>
<accession>A0A0T6LPZ1</accession>
<dbReference type="Gene3D" id="2.120.10.80">
    <property type="entry name" value="Kelch-type beta propeller"/>
    <property type="match status" value="1"/>
</dbReference>
<dbReference type="InterPro" id="IPR011041">
    <property type="entry name" value="Quinoprot_gluc/sorb_DH_b-prop"/>
</dbReference>
<sequence length="721" mass="78371">MPRHSPPKLLVLLLAVLALVLPSAAGAAADGAGRGGASPNPAWFGPETDLGVQQYTRNVTDAVVGDEDGRPTIYTTAAGDTAVFNVVDILDNRLLRALPLPGVEQVWRHAIAPDGTVYIAAMTDGTGAELWSYSPVDKQVHELGTVPGESSPWAMTTDPQGRVYLGTFPNGKVFRYDPDSRAFHDYGPMVPGQSYVRSMAYHEGFLYAGTGSVGDVIRLDVATGAKTKISDQVPELLGVSAQDVPFAYDMAVVDGWLFVKFAGTQYTLLFYDLAEGRWSEKSVGKTAPTDAGVFSFNQLESRDGKVYVTNNRMLHEIDTATLDSRSTGIPYGTSLRGAAWVDLNDPDLTGTSLVTMQSNGTITAFDVSSGRQKSFPSVVQGSPNPLHQLERAPDGTLYMSGYPGGTGSRFDPRTGRTTTFPMGQAEGMVGLGDTMYAGIYPGGIISAIRPRADGTPTVQTLFRVGEEQDRPYVMTAHEGRLLIGTIPDYGRLGGAMTIYDPATDTRRTYRDIVHNQSVVGLAQRGRYIYGSTTIHGGLGTAPTEKEAKIFVWDDQEQRKVTEFTLDLPGLDTPPMISGLTFGRDGLLWGAADGFVFALNPHNHKVVKYRNIYPEVRNYGFWRPIYLRWGSDGLLYTNVANKLTVVDPHTMGHLTLGDPEEEITFMTLARDAEGRENVYFLGGDQEARLRMIPVRHDLEGTSDVEAAAPRADTRTRAYQPVS</sequence>
<comment type="caution">
    <text evidence="2">The sequence shown here is derived from an EMBL/GenBank/DDBJ whole genome shotgun (WGS) entry which is preliminary data.</text>
</comment>
<feature type="chain" id="PRO_5006670559" evidence="1">
    <location>
        <begin position="28"/>
        <end position="721"/>
    </location>
</feature>
<dbReference type="EMBL" id="LLZU01000028">
    <property type="protein sequence ID" value="KRV48170.1"/>
    <property type="molecule type" value="Genomic_DNA"/>
</dbReference>
<gene>
    <name evidence="2" type="ORF">AQ490_26270</name>
</gene>
<dbReference type="Proteomes" id="UP000050867">
    <property type="component" value="Unassembled WGS sequence"/>
</dbReference>
<evidence type="ECO:0000313" key="2">
    <source>
        <dbReference type="EMBL" id="KRV48170.1"/>
    </source>
</evidence>
<dbReference type="SUPFAM" id="SSF50952">
    <property type="entry name" value="Soluble quinoprotein glucose dehydrogenase"/>
    <property type="match status" value="1"/>
</dbReference>
<name>A0A0T6LPZ1_WENVI</name>
<keyword evidence="1" id="KW-0732">Signal</keyword>
<dbReference type="eggNOG" id="COG1520">
    <property type="taxonomic scope" value="Bacteria"/>
</dbReference>
<proteinExistence type="predicted"/>
<organism evidence="2 3">
    <name type="scientific">Wenjunlia vitaminophila</name>
    <name type="common">Streptomyces vitaminophilus</name>
    <dbReference type="NCBI Taxonomy" id="76728"/>
    <lineage>
        <taxon>Bacteria</taxon>
        <taxon>Bacillati</taxon>
        <taxon>Actinomycetota</taxon>
        <taxon>Actinomycetes</taxon>
        <taxon>Kitasatosporales</taxon>
        <taxon>Streptomycetaceae</taxon>
        <taxon>Wenjunlia</taxon>
    </lineage>
</organism>